<evidence type="ECO:0000256" key="1">
    <source>
        <dbReference type="ARBA" id="ARBA00022741"/>
    </source>
</evidence>
<dbReference type="Proteomes" id="UP000595564">
    <property type="component" value="Chromosome"/>
</dbReference>
<dbReference type="InterPro" id="IPR011006">
    <property type="entry name" value="CheY-like_superfamily"/>
</dbReference>
<evidence type="ECO:0000259" key="8">
    <source>
        <dbReference type="PROSITE" id="PS50110"/>
    </source>
</evidence>
<dbReference type="Pfam" id="PF00158">
    <property type="entry name" value="Sigma54_activat"/>
    <property type="match status" value="1"/>
</dbReference>
<dbReference type="PROSITE" id="PS00676">
    <property type="entry name" value="SIGMA54_INTERACT_2"/>
    <property type="match status" value="1"/>
</dbReference>
<evidence type="ECO:0000259" key="7">
    <source>
        <dbReference type="PROSITE" id="PS50045"/>
    </source>
</evidence>
<dbReference type="InterPro" id="IPR025944">
    <property type="entry name" value="Sigma_54_int_dom_CS"/>
</dbReference>
<feature type="domain" description="Sigma-54 factor interaction" evidence="7">
    <location>
        <begin position="143"/>
        <end position="372"/>
    </location>
</feature>
<dbReference type="PRINTS" id="PR01590">
    <property type="entry name" value="HTHFIS"/>
</dbReference>
<dbReference type="Gene3D" id="3.40.50.2300">
    <property type="match status" value="1"/>
</dbReference>
<dbReference type="SUPFAM" id="SSF52172">
    <property type="entry name" value="CheY-like"/>
    <property type="match status" value="1"/>
</dbReference>
<dbReference type="Pfam" id="PF00072">
    <property type="entry name" value="Response_reg"/>
    <property type="match status" value="1"/>
</dbReference>
<evidence type="ECO:0000256" key="5">
    <source>
        <dbReference type="ARBA" id="ARBA00023163"/>
    </source>
</evidence>
<dbReference type="InterPro" id="IPR009057">
    <property type="entry name" value="Homeodomain-like_sf"/>
</dbReference>
<dbReference type="PANTHER" id="PTHR32071">
    <property type="entry name" value="TRANSCRIPTIONAL REGULATORY PROTEIN"/>
    <property type="match status" value="1"/>
</dbReference>
<evidence type="ECO:0000256" key="3">
    <source>
        <dbReference type="ARBA" id="ARBA00023015"/>
    </source>
</evidence>
<dbReference type="PROSITE" id="PS00675">
    <property type="entry name" value="SIGMA54_INTERACT_1"/>
    <property type="match status" value="1"/>
</dbReference>
<dbReference type="PROSITE" id="PS50045">
    <property type="entry name" value="SIGMA54_INTERACT_4"/>
    <property type="match status" value="1"/>
</dbReference>
<keyword evidence="2" id="KW-0067">ATP-binding</keyword>
<dbReference type="InterPro" id="IPR002078">
    <property type="entry name" value="Sigma_54_int"/>
</dbReference>
<dbReference type="Gene3D" id="1.10.10.60">
    <property type="entry name" value="Homeodomain-like"/>
    <property type="match status" value="1"/>
</dbReference>
<dbReference type="SUPFAM" id="SSF46689">
    <property type="entry name" value="Homeodomain-like"/>
    <property type="match status" value="1"/>
</dbReference>
<feature type="modified residue" description="4-aspartylphosphate" evidence="6">
    <location>
        <position position="53"/>
    </location>
</feature>
<dbReference type="Gene3D" id="1.10.8.60">
    <property type="match status" value="1"/>
</dbReference>
<dbReference type="PROSITE" id="PS00688">
    <property type="entry name" value="SIGMA54_INTERACT_3"/>
    <property type="match status" value="1"/>
</dbReference>
<protein>
    <submittedName>
        <fullName evidence="9">Two-component system, NtrC family, response regulator</fullName>
    </submittedName>
</protein>
<dbReference type="AlphaFoldDB" id="A0A7R6PY98"/>
<dbReference type="SUPFAM" id="SSF52540">
    <property type="entry name" value="P-loop containing nucleoside triphosphate hydrolases"/>
    <property type="match status" value="1"/>
</dbReference>
<dbReference type="Gene3D" id="3.40.50.300">
    <property type="entry name" value="P-loop containing nucleotide triphosphate hydrolases"/>
    <property type="match status" value="1"/>
</dbReference>
<keyword evidence="6" id="KW-0597">Phosphoprotein</keyword>
<dbReference type="InterPro" id="IPR025662">
    <property type="entry name" value="Sigma_54_int_dom_ATP-bd_1"/>
</dbReference>
<dbReference type="InterPro" id="IPR001789">
    <property type="entry name" value="Sig_transdc_resp-reg_receiver"/>
</dbReference>
<dbReference type="Pfam" id="PF02954">
    <property type="entry name" value="HTH_8"/>
    <property type="match status" value="1"/>
</dbReference>
<reference evidence="9 10" key="1">
    <citation type="journal article" date="2012" name="Extremophiles">
        <title>Thermotomaculum hydrothermale gen. nov., sp. nov., a novel heterotrophic thermophile within the phylum Acidobacteria from a deep-sea hydrothermal vent chimney in the Southern Okinawa Trough.</title>
        <authorList>
            <person name="Izumi H."/>
            <person name="Nunoura T."/>
            <person name="Miyazaki M."/>
            <person name="Mino S."/>
            <person name="Toki T."/>
            <person name="Takai K."/>
            <person name="Sako Y."/>
            <person name="Sawabe T."/>
            <person name="Nakagawa S."/>
        </authorList>
    </citation>
    <scope>NUCLEOTIDE SEQUENCE [LARGE SCALE GENOMIC DNA]</scope>
    <source>
        <strain evidence="9 10">AC55</strain>
    </source>
</reference>
<dbReference type="GO" id="GO:0006355">
    <property type="term" value="P:regulation of DNA-templated transcription"/>
    <property type="evidence" value="ECO:0007669"/>
    <property type="project" value="InterPro"/>
</dbReference>
<dbReference type="SMART" id="SM00382">
    <property type="entry name" value="AAA"/>
    <property type="match status" value="1"/>
</dbReference>
<dbReference type="FunFam" id="3.40.50.300:FF:000006">
    <property type="entry name" value="DNA-binding transcriptional regulator NtrC"/>
    <property type="match status" value="1"/>
</dbReference>
<dbReference type="GO" id="GO:0000160">
    <property type="term" value="P:phosphorelay signal transduction system"/>
    <property type="evidence" value="ECO:0007669"/>
    <property type="project" value="InterPro"/>
</dbReference>
<dbReference type="PROSITE" id="PS50110">
    <property type="entry name" value="RESPONSE_REGULATORY"/>
    <property type="match status" value="1"/>
</dbReference>
<evidence type="ECO:0000256" key="2">
    <source>
        <dbReference type="ARBA" id="ARBA00022840"/>
    </source>
</evidence>
<evidence type="ECO:0000256" key="6">
    <source>
        <dbReference type="PROSITE-ProRule" id="PRU00169"/>
    </source>
</evidence>
<evidence type="ECO:0000313" key="10">
    <source>
        <dbReference type="Proteomes" id="UP000595564"/>
    </source>
</evidence>
<sequence>MEFKILVVDDEKNQREILGKFLESRDYRVFLADSGEKALEIIKKQSVDIVITDMKMGGMSGKDLLLEVKKMNPILPVIVITAFGRVEDAVDVMRYGAADYITKPVNLQELLIKLRKELERAVISKENEQLRKEIIDKSISEKIITKNEKMLQILNVAYRAAKTDAPVLILGESGTGKELLAKTIHELSERRNHPFVPVNCAALNLGVLESELFGHEKGAFTGAVSTKKGRFELAENGTLFLDEIGDVPLEVQVKLLRVLQEREIERVGGTKKIPVNFRLICATNRNLQKEIEENKFREDLFYRINVITLELPPLRERKEDLPLLIDYFLNKWSNHYGIDVKGFTRDAYTKLLSYHYPGNIRELGNIIQRAVVLARGEYIDFVDLAGDQVNLESKTNSDITFEPGDISLPEAVEKVERKMIIKALEKANNVQTKAAELLGISERNLRYKMMKYNLKK</sequence>
<keyword evidence="5" id="KW-0804">Transcription</keyword>
<dbReference type="InterPro" id="IPR027417">
    <property type="entry name" value="P-loop_NTPase"/>
</dbReference>
<name>A0A7R6PY98_9BACT</name>
<keyword evidence="1" id="KW-0547">Nucleotide-binding</keyword>
<feature type="domain" description="Response regulatory" evidence="8">
    <location>
        <begin position="4"/>
        <end position="118"/>
    </location>
</feature>
<dbReference type="InterPro" id="IPR058031">
    <property type="entry name" value="AAA_lid_NorR"/>
</dbReference>
<dbReference type="GO" id="GO:0043565">
    <property type="term" value="F:sequence-specific DNA binding"/>
    <property type="evidence" value="ECO:0007669"/>
    <property type="project" value="InterPro"/>
</dbReference>
<dbReference type="InterPro" id="IPR025943">
    <property type="entry name" value="Sigma_54_int_dom_ATP-bd_2"/>
</dbReference>
<dbReference type="InterPro" id="IPR002197">
    <property type="entry name" value="HTH_Fis"/>
</dbReference>
<dbReference type="SMART" id="SM00448">
    <property type="entry name" value="REC"/>
    <property type="match status" value="1"/>
</dbReference>
<dbReference type="InterPro" id="IPR003593">
    <property type="entry name" value="AAA+_ATPase"/>
</dbReference>
<dbReference type="EMBL" id="AP017470">
    <property type="protein sequence ID" value="BBB33050.1"/>
    <property type="molecule type" value="Genomic_DNA"/>
</dbReference>
<dbReference type="Pfam" id="PF25601">
    <property type="entry name" value="AAA_lid_14"/>
    <property type="match status" value="1"/>
</dbReference>
<evidence type="ECO:0000313" key="9">
    <source>
        <dbReference type="EMBL" id="BBB33050.1"/>
    </source>
</evidence>
<keyword evidence="4" id="KW-0238">DNA-binding</keyword>
<organism evidence="9 10">
    <name type="scientific">Thermotomaculum hydrothermale</name>
    <dbReference type="NCBI Taxonomy" id="981385"/>
    <lineage>
        <taxon>Bacteria</taxon>
        <taxon>Pseudomonadati</taxon>
        <taxon>Acidobacteriota</taxon>
        <taxon>Holophagae</taxon>
        <taxon>Thermotomaculales</taxon>
        <taxon>Thermotomaculaceae</taxon>
        <taxon>Thermotomaculum</taxon>
    </lineage>
</organism>
<accession>A0A7R6PY98</accession>
<keyword evidence="10" id="KW-1185">Reference proteome</keyword>
<dbReference type="GO" id="GO:0005524">
    <property type="term" value="F:ATP binding"/>
    <property type="evidence" value="ECO:0007669"/>
    <property type="project" value="UniProtKB-KW"/>
</dbReference>
<keyword evidence="3" id="KW-0805">Transcription regulation</keyword>
<dbReference type="RefSeq" id="WP_201327348.1">
    <property type="nucleotide sequence ID" value="NZ_AP017470.1"/>
</dbReference>
<proteinExistence type="predicted"/>
<dbReference type="KEGG" id="thyd:TTHT_1556"/>
<dbReference type="CDD" id="cd00009">
    <property type="entry name" value="AAA"/>
    <property type="match status" value="1"/>
</dbReference>
<gene>
    <name evidence="9" type="ORF">TTHT_1556</name>
</gene>
<evidence type="ECO:0000256" key="4">
    <source>
        <dbReference type="ARBA" id="ARBA00023125"/>
    </source>
</evidence>